<accession>A0A1Q9EA21</accession>
<dbReference type="EMBL" id="LSRX01000214">
    <property type="protein sequence ID" value="OLQ04257.1"/>
    <property type="molecule type" value="Genomic_DNA"/>
</dbReference>
<organism evidence="3 4">
    <name type="scientific">Symbiodinium microadriaticum</name>
    <name type="common">Dinoflagellate</name>
    <name type="synonym">Zooxanthella microadriatica</name>
    <dbReference type="NCBI Taxonomy" id="2951"/>
    <lineage>
        <taxon>Eukaryota</taxon>
        <taxon>Sar</taxon>
        <taxon>Alveolata</taxon>
        <taxon>Dinophyceae</taxon>
        <taxon>Suessiales</taxon>
        <taxon>Symbiodiniaceae</taxon>
        <taxon>Symbiodinium</taxon>
    </lineage>
</organism>
<proteinExistence type="predicted"/>
<gene>
    <name evidence="3" type="ORF">AK812_SmicGene12654</name>
</gene>
<evidence type="ECO:0000256" key="1">
    <source>
        <dbReference type="SAM" id="Coils"/>
    </source>
</evidence>
<dbReference type="AlphaFoldDB" id="A0A1Q9EA21"/>
<reference evidence="3 4" key="1">
    <citation type="submission" date="2016-02" db="EMBL/GenBank/DDBJ databases">
        <title>Genome analysis of coral dinoflagellate symbionts highlights evolutionary adaptations to a symbiotic lifestyle.</title>
        <authorList>
            <person name="Aranda M."/>
            <person name="Li Y."/>
            <person name="Liew Y.J."/>
            <person name="Baumgarten S."/>
            <person name="Simakov O."/>
            <person name="Wilson M."/>
            <person name="Piel J."/>
            <person name="Ashoor H."/>
            <person name="Bougouffa S."/>
            <person name="Bajic V.B."/>
            <person name="Ryu T."/>
            <person name="Ravasi T."/>
            <person name="Bayer T."/>
            <person name="Micklem G."/>
            <person name="Kim H."/>
            <person name="Bhak J."/>
            <person name="Lajeunesse T.C."/>
            <person name="Voolstra C.R."/>
        </authorList>
    </citation>
    <scope>NUCLEOTIDE SEQUENCE [LARGE SCALE GENOMIC DNA]</scope>
    <source>
        <strain evidence="3 4">CCMP2467</strain>
    </source>
</reference>
<keyword evidence="1" id="KW-0175">Coiled coil</keyword>
<feature type="region of interest" description="Disordered" evidence="2">
    <location>
        <begin position="434"/>
        <end position="556"/>
    </location>
</feature>
<feature type="coiled-coil region" evidence="1">
    <location>
        <begin position="786"/>
        <end position="813"/>
    </location>
</feature>
<evidence type="ECO:0000313" key="4">
    <source>
        <dbReference type="Proteomes" id="UP000186817"/>
    </source>
</evidence>
<feature type="compositionally biased region" description="Basic and acidic residues" evidence="2">
    <location>
        <begin position="495"/>
        <end position="504"/>
    </location>
</feature>
<dbReference type="Proteomes" id="UP000186817">
    <property type="component" value="Unassembled WGS sequence"/>
</dbReference>
<evidence type="ECO:0000313" key="3">
    <source>
        <dbReference type="EMBL" id="OLQ04257.1"/>
    </source>
</evidence>
<protein>
    <submittedName>
        <fullName evidence="3">Uncharacterized protein</fullName>
    </submittedName>
</protein>
<comment type="caution">
    <text evidence="3">The sequence shown here is derived from an EMBL/GenBank/DDBJ whole genome shotgun (WGS) entry which is preliminary data.</text>
</comment>
<feature type="region of interest" description="Disordered" evidence="2">
    <location>
        <begin position="394"/>
        <end position="416"/>
    </location>
</feature>
<feature type="compositionally biased region" description="Basic and acidic residues" evidence="2">
    <location>
        <begin position="434"/>
        <end position="485"/>
    </location>
</feature>
<feature type="compositionally biased region" description="Basic and acidic residues" evidence="2">
    <location>
        <begin position="394"/>
        <end position="410"/>
    </location>
</feature>
<evidence type="ECO:0000256" key="2">
    <source>
        <dbReference type="SAM" id="MobiDB-lite"/>
    </source>
</evidence>
<name>A0A1Q9EA21_SYMMI</name>
<sequence length="1064" mass="121253">MSVWSPASWVYVEVIYRYDLLDLGGVPAIVVGRLLEADLSWRIASGCETGDGRDLAYRLGDESAVEQATSDNNRRLRPRDRTALVRNFWLADCGVYDTEIRGLEVPRWVSRLNRTKQSRTEPQQLQQDHLSSKELFQNEDAGPAELSEEELRNLDRKAVVTEIDRLMLMKAVQRTEGLLLYVCCQDSMSQRYFGAITLLEALRNSILVAPVDDIQTAGIEPKDCHLFEVYSDSDWAGKKDTRIFKMVTMNLGEEKSSRKLRELAAPAKEKPPCQEAQALRQGQQDTNDLMATSREELRKVKVKRTVEELCREREAARQDNDRNMCEVPSRKGTLEEKWETFWQEEEVAREKFAEYFEDQEKMKQELLEQKDMSQYDDRRYFEVQEQMEVKKVNKEIRRKATESKEKEKDFVYATDVSQVAQSPTYYRYIYEREKDEKEKMMQEEEERQKKLARETLETAAKENSRKEEEKEEKKEKKKKEAEQQQKPRTKRRERKGQARQHDGDDGGTQEGQGNNRRYSRRKGQDDEDDKEVFAKGPQEESSVVLGGGGDPDVCQAPNGDRSLSAIYRLGNKWFQWKWNQDTYFWYYYDLSVKRWLKQHKEKIVEASLVWNDFDEARRLTAFLVPSYSWPFATEIFPVIVVVRRMTEKCTIEEGISGLPPGTLINYVELEGLCALQPSAEVKVKPTVRGLTEIGRDGGHVLVAMGFREVDNVVANAVFQGSGRYGFEGVKENLMIGKAVSVGRKTASSTHSVDCEIDLDRIPVWAESAPFEDDSPDSLARRIDGMKAQMEAGREATRKQLDALQQQQESLEKITSADDFMNFMTKEGVSHEDLQRMLTGDPTDMEDLVAKMLNKAAAPDVIGASASTRIHSFEPQNFSNLVQTFGKLRLRHDISPVVSRKLAQSDAQVRCLQSQDTSTIARSFTKSGALRLALFNALRDAAGPDLSQFEPQAPSNLARKHATLSTPDVPLLSAMMAECKLKIMQPDAQNLSNSVQSLATPTAKGETLLHSTGESPAVWITDFRVAQPADECAADDKCEDNRPAIWRYARALLVLGSWFDVAEFA</sequence>
<dbReference type="OrthoDB" id="4147at2759"/>
<keyword evidence="4" id="KW-1185">Reference proteome</keyword>